<dbReference type="EC" id="2.1.1.282" evidence="3"/>
<dbReference type="GO" id="GO:0008168">
    <property type="term" value="F:methyltransferase activity"/>
    <property type="evidence" value="ECO:0007669"/>
    <property type="project" value="UniProtKB-KW"/>
</dbReference>
<dbReference type="Pfam" id="PF02676">
    <property type="entry name" value="TYW3"/>
    <property type="match status" value="1"/>
</dbReference>
<dbReference type="Proteomes" id="UP000038830">
    <property type="component" value="Unassembled WGS sequence"/>
</dbReference>
<comment type="similarity">
    <text evidence="2">Belongs to the TYW3 family.</text>
</comment>
<evidence type="ECO:0000256" key="4">
    <source>
        <dbReference type="ARBA" id="ARBA00022603"/>
    </source>
</evidence>
<reference evidence="16" key="2">
    <citation type="journal article" date="2015" name="J. Biotechnol.">
        <title>The structure of the Cyberlindnera jadinii genome and its relation to Candida utilis analyzed by the occurrence of single nucleotide polymorphisms.</title>
        <authorList>
            <person name="Rupp O."/>
            <person name="Brinkrolf K."/>
            <person name="Buerth C."/>
            <person name="Kunigo M."/>
            <person name="Schneider J."/>
            <person name="Jaenicke S."/>
            <person name="Goesmann A."/>
            <person name="Puehler A."/>
            <person name="Jaeger K.-E."/>
            <person name="Ernst J.F."/>
        </authorList>
    </citation>
    <scope>NUCLEOTIDE SEQUENCE [LARGE SCALE GENOMIC DNA]</scope>
    <source>
        <strain evidence="16">ATCC 18201 / CBS 1600 / BCRC 20928 / JCM 3617 / NBRC 0987 / NRRL Y-1542</strain>
    </source>
</reference>
<feature type="region of interest" description="Disordered" evidence="12">
    <location>
        <begin position="225"/>
        <end position="252"/>
    </location>
</feature>
<evidence type="ECO:0000256" key="3">
    <source>
        <dbReference type="ARBA" id="ARBA00012750"/>
    </source>
</evidence>
<dbReference type="EMBL" id="CDQK01000003">
    <property type="protein sequence ID" value="CEP22356.1"/>
    <property type="molecule type" value="Genomic_DNA"/>
</dbReference>
<keyword evidence="6" id="KW-0949">S-adenosyl-L-methionine</keyword>
<dbReference type="STRING" id="983966.A0A0H5C3B9"/>
<dbReference type="EMBL" id="KV453926">
    <property type="protein sequence ID" value="ODV75193.1"/>
    <property type="molecule type" value="Genomic_DNA"/>
</dbReference>
<evidence type="ECO:0000256" key="11">
    <source>
        <dbReference type="ARBA" id="ARBA00069229"/>
    </source>
</evidence>
<evidence type="ECO:0000313" key="16">
    <source>
        <dbReference type="Proteomes" id="UP000038830"/>
    </source>
</evidence>
<keyword evidence="5 14" id="KW-0808">Transferase</keyword>
<dbReference type="InterPro" id="IPR036602">
    <property type="entry name" value="tRNA_yW-synthesising-like_sf"/>
</dbReference>
<name>A0A0H5C3B9_CYBJN</name>
<dbReference type="OMA" id="TWLYVSH"/>
<evidence type="ECO:0000256" key="8">
    <source>
        <dbReference type="ARBA" id="ARBA00030554"/>
    </source>
</evidence>
<feature type="domain" description="tRNA wybutosine-synthesizing protein" evidence="13">
    <location>
        <begin position="8"/>
        <end position="220"/>
    </location>
</feature>
<evidence type="ECO:0000313" key="17">
    <source>
        <dbReference type="Proteomes" id="UP000094389"/>
    </source>
</evidence>
<comment type="catalytic activity">
    <reaction evidence="9">
        <text>4-demethyl-7-[(3S)-3-amino-3-carboxypropyl]wyosine(37) in tRNA(Phe) + S-adenosyl-L-methionine = 7-[(3S)-3-amino-3-carboxypropyl]wyosine(37) in tRNA(Phe) + S-adenosyl-L-homocysteine + H(+)</text>
        <dbReference type="Rhea" id="RHEA:36635"/>
        <dbReference type="Rhea" id="RHEA-COMP:10378"/>
        <dbReference type="Rhea" id="RHEA-COMP:10379"/>
        <dbReference type="ChEBI" id="CHEBI:15378"/>
        <dbReference type="ChEBI" id="CHEBI:57856"/>
        <dbReference type="ChEBI" id="CHEBI:59789"/>
        <dbReference type="ChEBI" id="CHEBI:73543"/>
        <dbReference type="ChEBI" id="CHEBI:73550"/>
        <dbReference type="EC" id="2.1.1.282"/>
    </reaction>
</comment>
<dbReference type="GO" id="GO:0008033">
    <property type="term" value="P:tRNA processing"/>
    <property type="evidence" value="ECO:0007669"/>
    <property type="project" value="UniProtKB-KW"/>
</dbReference>
<evidence type="ECO:0000313" key="15">
    <source>
        <dbReference type="EMBL" id="ODV75193.1"/>
    </source>
</evidence>
<evidence type="ECO:0000256" key="6">
    <source>
        <dbReference type="ARBA" id="ARBA00022691"/>
    </source>
</evidence>
<dbReference type="PANTHER" id="PTHR48418:SF1">
    <property type="entry name" value="TRNA WYBUTOSINE-SYNTHESIZING PROTEIN 3"/>
    <property type="match status" value="1"/>
</dbReference>
<evidence type="ECO:0000256" key="2">
    <source>
        <dbReference type="ARBA" id="ARBA00008569"/>
    </source>
</evidence>
<reference evidence="15 17" key="3">
    <citation type="journal article" date="2016" name="Proc. Natl. Acad. Sci. U.S.A.">
        <title>Comparative genomics of biotechnologically important yeasts.</title>
        <authorList>
            <person name="Riley R."/>
            <person name="Haridas S."/>
            <person name="Wolfe K.H."/>
            <person name="Lopes M.R."/>
            <person name="Hittinger C.T."/>
            <person name="Goeker M."/>
            <person name="Salamov A.A."/>
            <person name="Wisecaver J.H."/>
            <person name="Long T.M."/>
            <person name="Calvey C.H."/>
            <person name="Aerts A.L."/>
            <person name="Barry K.W."/>
            <person name="Choi C."/>
            <person name="Clum A."/>
            <person name="Coughlan A.Y."/>
            <person name="Deshpande S."/>
            <person name="Douglass A.P."/>
            <person name="Hanson S.J."/>
            <person name="Klenk H.-P."/>
            <person name="LaButti K.M."/>
            <person name="Lapidus A."/>
            <person name="Lindquist E.A."/>
            <person name="Lipzen A.M."/>
            <person name="Meier-Kolthoff J.P."/>
            <person name="Ohm R.A."/>
            <person name="Otillar R.P."/>
            <person name="Pangilinan J.L."/>
            <person name="Peng Y."/>
            <person name="Rokas A."/>
            <person name="Rosa C.A."/>
            <person name="Scheuner C."/>
            <person name="Sibirny A.A."/>
            <person name="Slot J.C."/>
            <person name="Stielow J.B."/>
            <person name="Sun H."/>
            <person name="Kurtzman C.P."/>
            <person name="Blackwell M."/>
            <person name="Grigoriev I.V."/>
            <person name="Jeffries T.W."/>
        </authorList>
    </citation>
    <scope>NUCLEOTIDE SEQUENCE [LARGE SCALE GENOMIC DNA]</scope>
    <source>
        <strain evidence="17">ATCC 18201 / CBS 1600 / BCRC 20928 / JCM 3617 / NBRC 0987 / NRRL Y-1542</strain>
        <strain evidence="15">NRRL Y-1542</strain>
    </source>
</reference>
<evidence type="ECO:0000313" key="14">
    <source>
        <dbReference type="EMBL" id="CEP22356.1"/>
    </source>
</evidence>
<reference evidence="14" key="1">
    <citation type="submission" date="2014-12" db="EMBL/GenBank/DDBJ databases">
        <authorList>
            <person name="Jaenicke S."/>
        </authorList>
    </citation>
    <scope>NUCLEOTIDE SEQUENCE [LARGE SCALE GENOMIC DNA]</scope>
    <source>
        <strain evidence="14">CBS1600</strain>
    </source>
</reference>
<evidence type="ECO:0000256" key="12">
    <source>
        <dbReference type="SAM" id="MobiDB-lite"/>
    </source>
</evidence>
<keyword evidence="4 14" id="KW-0489">Methyltransferase</keyword>
<proteinExistence type="inferred from homology"/>
<comment type="pathway">
    <text evidence="1">tRNA modification; wybutosine-tRNA(Phe) biosynthesis.</text>
</comment>
<gene>
    <name evidence="14" type="ORF">BN1211_2711</name>
    <name evidence="15" type="ORF">CYBJADRAFT_165949</name>
</gene>
<keyword evidence="17" id="KW-1185">Reference proteome</keyword>
<accession>A0A1E4S6V7</accession>
<dbReference type="InterPro" id="IPR003827">
    <property type="entry name" value="tRNA_yW-synthesising"/>
</dbReference>
<feature type="compositionally biased region" description="Basic and acidic residues" evidence="12">
    <location>
        <begin position="230"/>
        <end position="252"/>
    </location>
</feature>
<dbReference type="GO" id="GO:0032259">
    <property type="term" value="P:methylation"/>
    <property type="evidence" value="ECO:0007669"/>
    <property type="project" value="UniProtKB-KW"/>
</dbReference>
<keyword evidence="7" id="KW-0819">tRNA processing</keyword>
<evidence type="ECO:0000259" key="13">
    <source>
        <dbReference type="Pfam" id="PF02676"/>
    </source>
</evidence>
<dbReference type="OrthoDB" id="263283at2759"/>
<accession>A0A0H5C3B9</accession>
<protein>
    <recommendedName>
        <fullName evidence="11">tRNA wybutosine-synthesizing protein 3</fullName>
        <ecNumber evidence="3">2.1.1.282</ecNumber>
    </recommendedName>
    <alternativeName>
        <fullName evidence="8">tRNA(Phe) 7-((3-amino-3-carboxypropyl)-4-demethylwyosine(37)-N(4))-methyltransferase</fullName>
    </alternativeName>
</protein>
<organism evidence="14 16">
    <name type="scientific">Cyberlindnera jadinii (strain ATCC 18201 / CBS 1600 / BCRC 20928 / JCM 3617 / NBRC 0987 / NRRL Y-1542)</name>
    <name type="common">Torula yeast</name>
    <name type="synonym">Candida utilis</name>
    <dbReference type="NCBI Taxonomy" id="983966"/>
    <lineage>
        <taxon>Eukaryota</taxon>
        <taxon>Fungi</taxon>
        <taxon>Dikarya</taxon>
        <taxon>Ascomycota</taxon>
        <taxon>Saccharomycotina</taxon>
        <taxon>Saccharomycetes</taxon>
        <taxon>Phaffomycetales</taxon>
        <taxon>Phaffomycetaceae</taxon>
        <taxon>Cyberlindnera</taxon>
    </lineage>
</organism>
<dbReference type="AlphaFoldDB" id="A0A0H5C3B9"/>
<evidence type="ECO:0000256" key="1">
    <source>
        <dbReference type="ARBA" id="ARBA00004797"/>
    </source>
</evidence>
<sequence length="279" mass="32078">MSQDSFDQKKAWILQDIAHTLSGAKDASPKGSIDELCLPIMDTINAHDDMVTTSSCSGRVSVFLEGHKLKEDHVKVGAKGDGGRWLYVTHDKDTLNGWYRQPIFHYNHVDASTLDEKVRYVLFKFEPLILHVKCRDFDTASALYTTAMNCGFRESGINVHNIVAIKISMKLDIPIGYLDEATDKVVLFVDENYLEIVTQGSLTRFRENERKLLQLHDAITALVQSSSNKQSKDRETFEERRERKKREGLERQKQIQVERVVEEMREAIEEDILEDLNQF</sequence>
<evidence type="ECO:0000256" key="5">
    <source>
        <dbReference type="ARBA" id="ARBA00022679"/>
    </source>
</evidence>
<dbReference type="SUPFAM" id="SSF111278">
    <property type="entry name" value="SSo0622-like"/>
    <property type="match status" value="1"/>
</dbReference>
<dbReference type="FunFam" id="3.30.1960.10:FF:000003">
    <property type="entry name" value="tRNA methyltransferase"/>
    <property type="match status" value="1"/>
</dbReference>
<evidence type="ECO:0000256" key="10">
    <source>
        <dbReference type="ARBA" id="ARBA00058049"/>
    </source>
</evidence>
<evidence type="ECO:0000256" key="9">
    <source>
        <dbReference type="ARBA" id="ARBA00049202"/>
    </source>
</evidence>
<dbReference type="Gene3D" id="3.30.1960.10">
    <property type="entry name" value="tRNA wybutosine-synthesizing-like"/>
    <property type="match status" value="1"/>
</dbReference>
<dbReference type="PANTHER" id="PTHR48418">
    <property type="entry name" value="TRNA WYBUTOSINE-SYNTHESIZING PROTEIN 3"/>
    <property type="match status" value="1"/>
</dbReference>
<evidence type="ECO:0000256" key="7">
    <source>
        <dbReference type="ARBA" id="ARBA00022694"/>
    </source>
</evidence>
<dbReference type="Proteomes" id="UP000094389">
    <property type="component" value="Unassembled WGS sequence"/>
</dbReference>
<comment type="function">
    <text evidence="10">S-adenosyl-L-methionine-dependent methyltransferase that acts as a component of the wybutosine biosynthesis pathway. Wybutosine is a hyper modified guanosine with a tricyclic base found at the 3'-position adjacent to the anticodon of eukaryotic phenylalanine tRNA. Probably methylates N-4 position of wybutosine-86 to produce wybutosine-72.</text>
</comment>